<evidence type="ECO:0000313" key="3">
    <source>
        <dbReference type="Proteomes" id="UP001229421"/>
    </source>
</evidence>
<dbReference type="PANTHER" id="PTHR34660">
    <property type="entry name" value="MYB-LIKE PROTEIN X"/>
    <property type="match status" value="1"/>
</dbReference>
<reference evidence="2" key="1">
    <citation type="journal article" date="2023" name="bioRxiv">
        <title>Improved chromosome-level genome assembly for marigold (Tagetes erecta).</title>
        <authorList>
            <person name="Jiang F."/>
            <person name="Yuan L."/>
            <person name="Wang S."/>
            <person name="Wang H."/>
            <person name="Xu D."/>
            <person name="Wang A."/>
            <person name="Fan W."/>
        </authorList>
    </citation>
    <scope>NUCLEOTIDE SEQUENCE</scope>
    <source>
        <strain evidence="2">WSJ</strain>
        <tissue evidence="2">Leaf</tissue>
    </source>
</reference>
<sequence length="187" mass="20521">MNTHLSGPSSNLNGSHVSSIRHNAVLATSGIENTSHLKSGLISEGSKIGDLNRVRFGKIQSPPRQINMVSNKVNTANGVGVPMTVSLSHKKLKEDAQKEAPTRSEKKMMKKHTKYEKLIGSWLPPVFQAHLPDGGDDEDWLCRSKASSSLVSKGEVETCRQSMASWQPCARFLVEVDMHALPYTVPF</sequence>
<gene>
    <name evidence="2" type="ORF">QVD17_29019</name>
</gene>
<dbReference type="PANTHER" id="PTHR34660:SF7">
    <property type="entry name" value="DNA LIGASE-LIKE PROTEIN"/>
    <property type="match status" value="1"/>
</dbReference>
<dbReference type="AlphaFoldDB" id="A0AAD8KBG5"/>
<evidence type="ECO:0000313" key="2">
    <source>
        <dbReference type="EMBL" id="KAK1419729.1"/>
    </source>
</evidence>
<accession>A0AAD8KBG5</accession>
<comment type="caution">
    <text evidence="2">The sequence shown here is derived from an EMBL/GenBank/DDBJ whole genome shotgun (WGS) entry which is preliminary data.</text>
</comment>
<dbReference type="Proteomes" id="UP001229421">
    <property type="component" value="Unassembled WGS sequence"/>
</dbReference>
<organism evidence="2 3">
    <name type="scientific">Tagetes erecta</name>
    <name type="common">African marigold</name>
    <dbReference type="NCBI Taxonomy" id="13708"/>
    <lineage>
        <taxon>Eukaryota</taxon>
        <taxon>Viridiplantae</taxon>
        <taxon>Streptophyta</taxon>
        <taxon>Embryophyta</taxon>
        <taxon>Tracheophyta</taxon>
        <taxon>Spermatophyta</taxon>
        <taxon>Magnoliopsida</taxon>
        <taxon>eudicotyledons</taxon>
        <taxon>Gunneridae</taxon>
        <taxon>Pentapetalae</taxon>
        <taxon>asterids</taxon>
        <taxon>campanulids</taxon>
        <taxon>Asterales</taxon>
        <taxon>Asteraceae</taxon>
        <taxon>Asteroideae</taxon>
        <taxon>Heliantheae alliance</taxon>
        <taxon>Tageteae</taxon>
        <taxon>Tagetes</taxon>
    </lineage>
</organism>
<protein>
    <submittedName>
        <fullName evidence="2">Uncharacterized protein</fullName>
    </submittedName>
</protein>
<proteinExistence type="predicted"/>
<dbReference type="EMBL" id="JAUHHV010000007">
    <property type="protein sequence ID" value="KAK1419729.1"/>
    <property type="molecule type" value="Genomic_DNA"/>
</dbReference>
<feature type="compositionally biased region" description="Basic and acidic residues" evidence="1">
    <location>
        <begin position="92"/>
        <end position="107"/>
    </location>
</feature>
<keyword evidence="3" id="KW-1185">Reference proteome</keyword>
<evidence type="ECO:0000256" key="1">
    <source>
        <dbReference type="SAM" id="MobiDB-lite"/>
    </source>
</evidence>
<name>A0AAD8KBG5_TARER</name>
<feature type="region of interest" description="Disordered" evidence="1">
    <location>
        <begin position="91"/>
        <end position="110"/>
    </location>
</feature>